<evidence type="ECO:0000313" key="4">
    <source>
        <dbReference type="Proteomes" id="UP000054621"/>
    </source>
</evidence>
<evidence type="ECO:0000256" key="1">
    <source>
        <dbReference type="SAM" id="MobiDB-lite"/>
    </source>
</evidence>
<dbReference type="PATRIC" id="fig|28087.4.peg.3592"/>
<comment type="caution">
    <text evidence="3">The sequence shown here is derived from an EMBL/GenBank/DDBJ whole genome shotgun (WGS) entry which is preliminary data.</text>
</comment>
<dbReference type="AlphaFoldDB" id="A0A0W0YCQ4"/>
<evidence type="ECO:0000256" key="2">
    <source>
        <dbReference type="SAM" id="Phobius"/>
    </source>
</evidence>
<keyword evidence="2" id="KW-0472">Membrane</keyword>
<proteinExistence type="predicted"/>
<feature type="transmembrane region" description="Helical" evidence="2">
    <location>
        <begin position="21"/>
        <end position="40"/>
    </location>
</feature>
<feature type="region of interest" description="Disordered" evidence="1">
    <location>
        <begin position="139"/>
        <end position="169"/>
    </location>
</feature>
<evidence type="ECO:0008006" key="5">
    <source>
        <dbReference type="Google" id="ProtNLM"/>
    </source>
</evidence>
<dbReference type="RefSeq" id="WP_027269703.1">
    <property type="nucleotide sequence ID" value="NZ_CAAAJE010000004.1"/>
</dbReference>
<keyword evidence="2" id="KW-0812">Transmembrane</keyword>
<dbReference type="STRING" id="28087.Lsai_3352"/>
<feature type="region of interest" description="Disordered" evidence="1">
    <location>
        <begin position="113"/>
        <end position="132"/>
    </location>
</feature>
<dbReference type="eggNOG" id="ENOG5031QFP">
    <property type="taxonomic scope" value="Bacteria"/>
</dbReference>
<evidence type="ECO:0000313" key="3">
    <source>
        <dbReference type="EMBL" id="KTD54530.1"/>
    </source>
</evidence>
<reference evidence="3 4" key="1">
    <citation type="submission" date="2015-11" db="EMBL/GenBank/DDBJ databases">
        <title>Genomic analysis of 38 Legionella species identifies large and diverse effector repertoires.</title>
        <authorList>
            <person name="Burstein D."/>
            <person name="Amaro F."/>
            <person name="Zusman T."/>
            <person name="Lifshitz Z."/>
            <person name="Cohen O."/>
            <person name="Gilbert J.A."/>
            <person name="Pupko T."/>
            <person name="Shuman H.A."/>
            <person name="Segal G."/>
        </authorList>
    </citation>
    <scope>NUCLEOTIDE SEQUENCE [LARGE SCALE GENOMIC DNA]</scope>
    <source>
        <strain evidence="3 4">Mt.St.Helens-4</strain>
    </source>
</reference>
<protein>
    <recommendedName>
        <fullName evidence="5">Transmembrane protein</fullName>
    </recommendedName>
</protein>
<keyword evidence="2" id="KW-1133">Transmembrane helix</keyword>
<dbReference type="Proteomes" id="UP000054621">
    <property type="component" value="Unassembled WGS sequence"/>
</dbReference>
<sequence length="169" mass="18023">MKTQHTKQNDTTNYSFLLKCMAALTAAAVATAGILAAVSLKSTAATTTTIAAKMAFASAFTPLFPIAFVLIGLVCVLPFLFSRNTTYTPSSTVTTGYNTFGFYSPSNSTASVFTDSHRHGHRDTGSVYSSSHVHGHDSHVYGHDSGNNVHGHDSHTHGHSTNVNVHSHR</sequence>
<accession>A0A0W0YCQ4</accession>
<dbReference type="EMBL" id="LNYV01000037">
    <property type="protein sequence ID" value="KTD54530.1"/>
    <property type="molecule type" value="Genomic_DNA"/>
</dbReference>
<feature type="transmembrane region" description="Helical" evidence="2">
    <location>
        <begin position="60"/>
        <end position="81"/>
    </location>
</feature>
<name>A0A0W0YCQ4_9GAMM</name>
<gene>
    <name evidence="3" type="ORF">Lsai_3352</name>
</gene>
<organism evidence="3 4">
    <name type="scientific">Legionella sainthelensi</name>
    <dbReference type="NCBI Taxonomy" id="28087"/>
    <lineage>
        <taxon>Bacteria</taxon>
        <taxon>Pseudomonadati</taxon>
        <taxon>Pseudomonadota</taxon>
        <taxon>Gammaproteobacteria</taxon>
        <taxon>Legionellales</taxon>
        <taxon>Legionellaceae</taxon>
        <taxon>Legionella</taxon>
    </lineage>
</organism>